<dbReference type="Proteomes" id="UP000031368">
    <property type="component" value="Plasmid pRgalR602c"/>
</dbReference>
<keyword evidence="8" id="KW-0809">Transit peptide</keyword>
<reference evidence="18 19" key="1">
    <citation type="submission" date="2013-11" db="EMBL/GenBank/DDBJ databases">
        <title>Complete genome sequence of Rhizobium gallicum bv. gallicum R602.</title>
        <authorList>
            <person name="Bustos P."/>
            <person name="Santamaria R.I."/>
            <person name="Lozano L."/>
            <person name="Acosta J.L."/>
            <person name="Ormeno-Orrillo E."/>
            <person name="Rogel M.A."/>
            <person name="Romero D."/>
            <person name="Cevallos M.A."/>
            <person name="Martinez-Romero E."/>
            <person name="Gonzalez V."/>
        </authorList>
    </citation>
    <scope>NUCLEOTIDE SEQUENCE [LARGE SCALE GENOMIC DNA]</scope>
    <source>
        <strain evidence="18 19">R602</strain>
        <plasmid evidence="18 19">pRgalR602c</plasmid>
    </source>
</reference>
<dbReference type="InterPro" id="IPR046373">
    <property type="entry name" value="Acyl-CoA_Oxase/DH_mid-dom_sf"/>
</dbReference>
<dbReference type="CDD" id="cd01156">
    <property type="entry name" value="IVD"/>
    <property type="match status" value="1"/>
</dbReference>
<dbReference type="SUPFAM" id="SSF47203">
    <property type="entry name" value="Acyl-CoA dehydrogenase C-terminal domain-like"/>
    <property type="match status" value="1"/>
</dbReference>
<dbReference type="Pfam" id="PF00441">
    <property type="entry name" value="Acyl-CoA_dh_1"/>
    <property type="match status" value="1"/>
</dbReference>
<dbReference type="Gene3D" id="1.20.140.10">
    <property type="entry name" value="Butyryl-CoA Dehydrogenase, subunit A, domain 3"/>
    <property type="match status" value="1"/>
</dbReference>
<evidence type="ECO:0000256" key="3">
    <source>
        <dbReference type="ARBA" id="ARBA00009347"/>
    </source>
</evidence>
<dbReference type="GO" id="GO:0008470">
    <property type="term" value="F:3-methylbutanoyl-CoA dehydrogenase activity"/>
    <property type="evidence" value="ECO:0007669"/>
    <property type="project" value="UniProtKB-EC"/>
</dbReference>
<feature type="domain" description="Acyl-CoA dehydrogenase/oxidase C-terminal" evidence="15">
    <location>
        <begin position="234"/>
        <end position="382"/>
    </location>
</feature>
<feature type="binding site" evidence="13">
    <location>
        <begin position="370"/>
        <end position="372"/>
    </location>
    <ligand>
        <name>FAD</name>
        <dbReference type="ChEBI" id="CHEBI:57692"/>
    </ligand>
</feature>
<dbReference type="AlphaFoldDB" id="A0A0B4XFG5"/>
<feature type="binding site" evidence="13">
    <location>
        <begin position="341"/>
        <end position="345"/>
    </location>
    <ligand>
        <name>FAD</name>
        <dbReference type="ChEBI" id="CHEBI:57692"/>
    </ligand>
</feature>
<dbReference type="Gene3D" id="1.10.540.10">
    <property type="entry name" value="Acyl-CoA dehydrogenase/oxidase, N-terminal domain"/>
    <property type="match status" value="1"/>
</dbReference>
<gene>
    <name evidence="18" type="primary">ivd</name>
    <name evidence="18" type="ORF">RGR602_PC01356</name>
</gene>
<evidence type="ECO:0000256" key="9">
    <source>
        <dbReference type="ARBA" id="ARBA00023002"/>
    </source>
</evidence>
<dbReference type="PROSITE" id="PS00072">
    <property type="entry name" value="ACYL_COA_DH_1"/>
    <property type="match status" value="1"/>
</dbReference>
<dbReference type="KEGG" id="rga:RGR602_PC01356"/>
<dbReference type="HOGENOM" id="CLU_018204_0_1_5"/>
<proteinExistence type="inferred from homology"/>
<organism evidence="18 19">
    <name type="scientific">Rhizobium gallicum bv. gallicum R602sp</name>
    <dbReference type="NCBI Taxonomy" id="1041138"/>
    <lineage>
        <taxon>Bacteria</taxon>
        <taxon>Pseudomonadati</taxon>
        <taxon>Pseudomonadota</taxon>
        <taxon>Alphaproteobacteria</taxon>
        <taxon>Hyphomicrobiales</taxon>
        <taxon>Rhizobiaceae</taxon>
        <taxon>Rhizobium/Agrobacterium group</taxon>
        <taxon>Rhizobium</taxon>
    </lineage>
</organism>
<dbReference type="SUPFAM" id="SSF56645">
    <property type="entry name" value="Acyl-CoA dehydrogenase NM domain-like"/>
    <property type="match status" value="1"/>
</dbReference>
<feature type="binding site" evidence="13">
    <location>
        <begin position="128"/>
        <end position="137"/>
    </location>
    <ligand>
        <name>FAD</name>
        <dbReference type="ChEBI" id="CHEBI:57692"/>
    </ligand>
</feature>
<dbReference type="InterPro" id="IPR037069">
    <property type="entry name" value="AcylCoA_DH/ox_N_sf"/>
</dbReference>
<keyword evidence="18" id="KW-0614">Plasmid</keyword>
<keyword evidence="6 14" id="KW-0285">Flavoprotein</keyword>
<feature type="domain" description="Acyl-CoA oxidase/dehydrogenase middle" evidence="16">
    <location>
        <begin position="127"/>
        <end position="222"/>
    </location>
</feature>
<feature type="active site" description="Proton acceptor" evidence="11">
    <location>
        <position position="247"/>
    </location>
</feature>
<evidence type="ECO:0000256" key="7">
    <source>
        <dbReference type="ARBA" id="ARBA00022827"/>
    </source>
</evidence>
<dbReference type="InterPro" id="IPR006091">
    <property type="entry name" value="Acyl-CoA_Oxase/DH_mid-dom"/>
</dbReference>
<dbReference type="InterPro" id="IPR013786">
    <property type="entry name" value="AcylCoA_DH/ox_N"/>
</dbReference>
<dbReference type="EC" id="1.3.8.4" evidence="4"/>
<accession>A0A0B4XFG5</accession>
<feature type="binding site" evidence="12">
    <location>
        <begin position="368"/>
        <end position="369"/>
    </location>
    <ligand>
        <name>substrate</name>
    </ligand>
</feature>
<evidence type="ECO:0000256" key="6">
    <source>
        <dbReference type="ARBA" id="ARBA00022630"/>
    </source>
</evidence>
<dbReference type="EMBL" id="CP006880">
    <property type="protein sequence ID" value="AJD45383.1"/>
    <property type="molecule type" value="Genomic_DNA"/>
</dbReference>
<dbReference type="GO" id="GO:0006552">
    <property type="term" value="P:L-leucine catabolic process"/>
    <property type="evidence" value="ECO:0007669"/>
    <property type="project" value="TreeGrafter"/>
</dbReference>
<evidence type="ECO:0000259" key="15">
    <source>
        <dbReference type="Pfam" id="PF00441"/>
    </source>
</evidence>
<evidence type="ECO:0000256" key="2">
    <source>
        <dbReference type="ARBA" id="ARBA00004898"/>
    </source>
</evidence>
<feature type="binding site" evidence="12">
    <location>
        <begin position="245"/>
        <end position="248"/>
    </location>
    <ligand>
        <name>substrate</name>
    </ligand>
</feature>
<comment type="cofactor">
    <cofactor evidence="1 13 14">
        <name>FAD</name>
        <dbReference type="ChEBI" id="CHEBI:57692"/>
    </cofactor>
</comment>
<dbReference type="InterPro" id="IPR034183">
    <property type="entry name" value="IVD"/>
</dbReference>
<evidence type="ECO:0000256" key="5">
    <source>
        <dbReference type="ARBA" id="ARBA00018258"/>
    </source>
</evidence>
<sequence>MYSGGLNFALGDEIEALRESVRRFASGRIAPLAAETDRSNNFPALLWREMGDMGLLGITADDAYGGAGLGYLAHCVAMEEVSRASASVGLSYGAHSNLCVNQINRNGNDAQKSRYLPKLISGEHVGALAMSEPEAGSDVVSMKLKAEKRGDRYLLNGNKMWITNGPDADLLVVYAKTDAEAGPRGITAFLVEKTFQGFATGQKLDKLGMRGSNTCELIFRDCEVPEENVLGAIGGGVKILMSGLDYERVVLSAGPLGIMAACVDLVLPYLHERKQFGRAIGEFQLMQAKLADMYVTLNTARAYVYAVAAACDRGETTRKDAAGCILYAAEKATGMALEAIQALGGNGYTNDYAAGRLLRDAKLYEIGAGTSEIRRMLIGRELFAETA</sequence>
<dbReference type="InterPro" id="IPR009100">
    <property type="entry name" value="AcylCoA_DH/oxidase_NM_dom_sf"/>
</dbReference>
<evidence type="ECO:0000256" key="8">
    <source>
        <dbReference type="ARBA" id="ARBA00022946"/>
    </source>
</evidence>
<evidence type="ECO:0000256" key="13">
    <source>
        <dbReference type="PIRSR" id="PIRSR634183-3"/>
    </source>
</evidence>
<geneLocation type="plasmid" evidence="18 19">
    <name>pRgalR602c</name>
</geneLocation>
<comment type="catalytic activity">
    <reaction evidence="10">
        <text>3-methylbutanoyl-CoA + oxidized [electron-transfer flavoprotein] + H(+) = 3-methylbut-2-enoyl-CoA + reduced [electron-transfer flavoprotein]</text>
        <dbReference type="Rhea" id="RHEA:12276"/>
        <dbReference type="Rhea" id="RHEA-COMP:10685"/>
        <dbReference type="Rhea" id="RHEA-COMP:10686"/>
        <dbReference type="ChEBI" id="CHEBI:15378"/>
        <dbReference type="ChEBI" id="CHEBI:57344"/>
        <dbReference type="ChEBI" id="CHEBI:57345"/>
        <dbReference type="ChEBI" id="CHEBI:57692"/>
        <dbReference type="ChEBI" id="CHEBI:58307"/>
        <dbReference type="EC" id="1.3.8.4"/>
    </reaction>
</comment>
<feature type="binding site" evidence="13">
    <location>
        <position position="273"/>
    </location>
    <ligand>
        <name>FAD</name>
        <dbReference type="ChEBI" id="CHEBI:57692"/>
    </ligand>
</feature>
<dbReference type="PANTHER" id="PTHR43884">
    <property type="entry name" value="ACYL-COA DEHYDROGENASE"/>
    <property type="match status" value="1"/>
</dbReference>
<evidence type="ECO:0000259" key="17">
    <source>
        <dbReference type="Pfam" id="PF02771"/>
    </source>
</evidence>
<dbReference type="PANTHER" id="PTHR43884:SF12">
    <property type="entry name" value="ISOVALERYL-COA DEHYDROGENASE, MITOCHONDRIAL-RELATED"/>
    <property type="match status" value="1"/>
</dbReference>
<dbReference type="GO" id="GO:0050660">
    <property type="term" value="F:flavin adenine dinucleotide binding"/>
    <property type="evidence" value="ECO:0007669"/>
    <property type="project" value="InterPro"/>
</dbReference>
<keyword evidence="9 14" id="KW-0560">Oxidoreductase</keyword>
<dbReference type="PIRSF" id="PIRSF016578">
    <property type="entry name" value="HsaA"/>
    <property type="match status" value="1"/>
</dbReference>
<evidence type="ECO:0000256" key="1">
    <source>
        <dbReference type="ARBA" id="ARBA00001974"/>
    </source>
</evidence>
<comment type="pathway">
    <text evidence="2">Amino-acid degradation; L-leucine degradation; (S)-3-hydroxy-3-methylglutaryl-CoA from 3-isovaleryl-CoA: step 1/3.</text>
</comment>
<dbReference type="FunFam" id="1.10.540.10:FF:000022">
    <property type="entry name" value="Isovaleryl-CoA dehydrogenase isoform 2"/>
    <property type="match status" value="1"/>
</dbReference>
<dbReference type="FunFam" id="1.20.140.10:FF:000003">
    <property type="entry name" value="isovaleryl-CoA dehydrogenase, mitochondrial"/>
    <property type="match status" value="1"/>
</dbReference>
<evidence type="ECO:0000259" key="16">
    <source>
        <dbReference type="Pfam" id="PF02770"/>
    </source>
</evidence>
<dbReference type="InterPro" id="IPR009075">
    <property type="entry name" value="AcylCo_DH/oxidase_C"/>
</dbReference>
<evidence type="ECO:0000256" key="14">
    <source>
        <dbReference type="RuleBase" id="RU362125"/>
    </source>
</evidence>
<evidence type="ECO:0000313" key="19">
    <source>
        <dbReference type="Proteomes" id="UP000031368"/>
    </source>
</evidence>
<dbReference type="Pfam" id="PF02770">
    <property type="entry name" value="Acyl-CoA_dh_M"/>
    <property type="match status" value="1"/>
</dbReference>
<name>A0A0B4XFG5_9HYPH</name>
<dbReference type="Pfam" id="PF02771">
    <property type="entry name" value="Acyl-CoA_dh_N"/>
    <property type="match status" value="1"/>
</dbReference>
<evidence type="ECO:0000313" key="18">
    <source>
        <dbReference type="EMBL" id="AJD45383.1"/>
    </source>
</evidence>
<dbReference type="InterPro" id="IPR006089">
    <property type="entry name" value="Acyl-CoA_DH_CS"/>
</dbReference>
<comment type="similarity">
    <text evidence="3 14">Belongs to the acyl-CoA dehydrogenase family.</text>
</comment>
<feature type="domain" description="Acyl-CoA dehydrogenase/oxidase N-terminal" evidence="17">
    <location>
        <begin position="12"/>
        <end position="123"/>
    </location>
</feature>
<dbReference type="Gene3D" id="2.40.110.10">
    <property type="entry name" value="Butyryl-CoA Dehydrogenase, subunit A, domain 2"/>
    <property type="match status" value="1"/>
</dbReference>
<keyword evidence="7 13" id="KW-0274">FAD</keyword>
<dbReference type="PROSITE" id="PS00073">
    <property type="entry name" value="ACYL_COA_DH_2"/>
    <property type="match status" value="1"/>
</dbReference>
<dbReference type="FunFam" id="2.40.110.10:FF:000004">
    <property type="entry name" value="Isovaleryl-CoA dehydrogenase, mitochondrial"/>
    <property type="match status" value="1"/>
</dbReference>
<evidence type="ECO:0000256" key="10">
    <source>
        <dbReference type="ARBA" id="ARBA00052875"/>
    </source>
</evidence>
<feature type="binding site" evidence="12">
    <location>
        <position position="137"/>
    </location>
    <ligand>
        <name>substrate</name>
    </ligand>
</feature>
<protein>
    <recommendedName>
        <fullName evidence="5">Isovaleryl-CoA dehydrogenase, mitochondrial</fullName>
        <ecNumber evidence="4">1.3.8.4</ecNumber>
    </recommendedName>
</protein>
<evidence type="ECO:0000256" key="11">
    <source>
        <dbReference type="PIRSR" id="PIRSR634183-1"/>
    </source>
</evidence>
<evidence type="ECO:0000256" key="4">
    <source>
        <dbReference type="ARBA" id="ARBA00012044"/>
    </source>
</evidence>
<feature type="binding site" evidence="13">
    <location>
        <begin position="161"/>
        <end position="163"/>
    </location>
    <ligand>
        <name>FAD</name>
        <dbReference type="ChEBI" id="CHEBI:57692"/>
    </ligand>
</feature>
<keyword evidence="19" id="KW-1185">Reference proteome</keyword>
<dbReference type="InterPro" id="IPR036250">
    <property type="entry name" value="AcylCo_DH-like_C"/>
</dbReference>
<dbReference type="RefSeq" id="WP_040115611.1">
    <property type="nucleotide sequence ID" value="NZ_CP006880.1"/>
</dbReference>
<evidence type="ECO:0000256" key="12">
    <source>
        <dbReference type="PIRSR" id="PIRSR634183-2"/>
    </source>
</evidence>
<feature type="binding site" evidence="13">
    <location>
        <position position="284"/>
    </location>
    <ligand>
        <name>FAD</name>
        <dbReference type="ChEBI" id="CHEBI:57692"/>
    </ligand>
</feature>